<feature type="transmembrane region" description="Helical" evidence="1">
    <location>
        <begin position="166"/>
        <end position="183"/>
    </location>
</feature>
<sequence>MIKKFLYLEWKAFFRSASFSTNMALKILMGFVAAYFIVVFLALGIGVFFILKKQNLDPIVTINKFMIYYIIFDLVFRLMLQKIPVMNIRPLLIFPIKKSTIVHFSLGKTALSIFNIIHAFFLIPFSVVLIIEGYDPLSVVLWFLAIYSLLFINNFTNIILSNKDNLFSIFLVVAGVLGALHYFDYFNITTYTAPFFDAIFNTYWAAAIPIVALAVLYYTTFQFFKKNLYLDAGLSQKQDEAKTEDLGWLNQFGTIGTFLKNDIKLIKRNKRSKTTVGLSVMFLFYGFLFFTNAIEVYNNPYMHIFAGIFVSGGFLITFGQFVPSWDSAYYQLMMTQNIPYKGYLSSKWWLMVIATIITTCLASFYLYFGWETYLTIVVGGIYNIGVNSQLVLLGGAYTKTPIDLSSGKGAFGDKKAFNFKTMLISLPQLGLPILLYWIGVKLDGPTVGLALVAGVGVLGLALKSTAFKQIEKIYKSEKYATIAAYKQKG</sequence>
<keyword evidence="1" id="KW-0472">Membrane</keyword>
<reference evidence="2 3" key="1">
    <citation type="submission" date="2020-08" db="EMBL/GenBank/DDBJ databases">
        <title>Description of novel Flavobacterium F-392 isolate.</title>
        <authorList>
            <person name="Saticioglu I.B."/>
            <person name="Duman M."/>
            <person name="Altun S."/>
        </authorList>
    </citation>
    <scope>NUCLEOTIDE SEQUENCE [LARGE SCALE GENOMIC DNA]</scope>
    <source>
        <strain evidence="2 3">F-392</strain>
    </source>
</reference>
<organism evidence="2 3">
    <name type="scientific">Flavobacterium muglaense</name>
    <dbReference type="NCBI Taxonomy" id="2764716"/>
    <lineage>
        <taxon>Bacteria</taxon>
        <taxon>Pseudomonadati</taxon>
        <taxon>Bacteroidota</taxon>
        <taxon>Flavobacteriia</taxon>
        <taxon>Flavobacteriales</taxon>
        <taxon>Flavobacteriaceae</taxon>
        <taxon>Flavobacterium</taxon>
    </lineage>
</organism>
<gene>
    <name evidence="2" type="ORF">H8R25_11015</name>
</gene>
<evidence type="ECO:0000313" key="2">
    <source>
        <dbReference type="EMBL" id="MBC5844968.1"/>
    </source>
</evidence>
<accession>A0A923MZ36</accession>
<dbReference type="Pfam" id="PF18940">
    <property type="entry name" value="DUF5687"/>
    <property type="match status" value="1"/>
</dbReference>
<feature type="transmembrane region" description="Helical" evidence="1">
    <location>
        <begin position="374"/>
        <end position="397"/>
    </location>
</feature>
<feature type="transmembrane region" description="Helical" evidence="1">
    <location>
        <begin position="274"/>
        <end position="294"/>
    </location>
</feature>
<comment type="caution">
    <text evidence="2">The sequence shown here is derived from an EMBL/GenBank/DDBJ whole genome shotgun (WGS) entry which is preliminary data.</text>
</comment>
<dbReference type="InterPro" id="IPR043742">
    <property type="entry name" value="DUF5687"/>
</dbReference>
<evidence type="ECO:0000313" key="3">
    <source>
        <dbReference type="Proteomes" id="UP000641454"/>
    </source>
</evidence>
<name>A0A923MZ36_9FLAO</name>
<evidence type="ECO:0000256" key="1">
    <source>
        <dbReference type="SAM" id="Phobius"/>
    </source>
</evidence>
<feature type="transmembrane region" description="Helical" evidence="1">
    <location>
        <begin position="27"/>
        <end position="50"/>
    </location>
</feature>
<keyword evidence="1" id="KW-1133">Transmembrane helix</keyword>
<feature type="transmembrane region" description="Helical" evidence="1">
    <location>
        <begin position="203"/>
        <end position="221"/>
    </location>
</feature>
<dbReference type="RefSeq" id="WP_187018949.1">
    <property type="nucleotide sequence ID" value="NZ_JACRUK010000026.1"/>
</dbReference>
<feature type="transmembrane region" description="Helical" evidence="1">
    <location>
        <begin position="137"/>
        <end position="159"/>
    </location>
</feature>
<feature type="transmembrane region" description="Helical" evidence="1">
    <location>
        <begin position="444"/>
        <end position="462"/>
    </location>
</feature>
<dbReference type="Proteomes" id="UP000641454">
    <property type="component" value="Unassembled WGS sequence"/>
</dbReference>
<feature type="transmembrane region" description="Helical" evidence="1">
    <location>
        <begin position="417"/>
        <end position="438"/>
    </location>
</feature>
<proteinExistence type="predicted"/>
<feature type="transmembrane region" description="Helical" evidence="1">
    <location>
        <begin position="300"/>
        <end position="322"/>
    </location>
</feature>
<keyword evidence="1" id="KW-0812">Transmembrane</keyword>
<protein>
    <submittedName>
        <fullName evidence="2">Uncharacterized protein</fullName>
    </submittedName>
</protein>
<dbReference type="AlphaFoldDB" id="A0A923MZ36"/>
<dbReference type="EMBL" id="JACRUL010000025">
    <property type="protein sequence ID" value="MBC5844968.1"/>
    <property type="molecule type" value="Genomic_DNA"/>
</dbReference>
<feature type="transmembrane region" description="Helical" evidence="1">
    <location>
        <begin position="62"/>
        <end position="80"/>
    </location>
</feature>
<keyword evidence="3" id="KW-1185">Reference proteome</keyword>
<feature type="transmembrane region" description="Helical" evidence="1">
    <location>
        <begin position="101"/>
        <end position="131"/>
    </location>
</feature>
<feature type="transmembrane region" description="Helical" evidence="1">
    <location>
        <begin position="348"/>
        <end position="368"/>
    </location>
</feature>